<evidence type="ECO:0000256" key="2">
    <source>
        <dbReference type="ARBA" id="ARBA00008791"/>
    </source>
</evidence>
<dbReference type="AlphaFoldDB" id="A0A1T4VJ11"/>
<name>A0A1T4VJ11_9GAMM</name>
<feature type="domain" description="UspA" evidence="5">
    <location>
        <begin position="16"/>
        <end position="135"/>
    </location>
</feature>
<comment type="function">
    <text evidence="4">Required for resistance to DNA-damaging agents.</text>
</comment>
<evidence type="ECO:0000259" key="5">
    <source>
        <dbReference type="Pfam" id="PF00582"/>
    </source>
</evidence>
<evidence type="ECO:0000256" key="4">
    <source>
        <dbReference type="ARBA" id="ARBA00037131"/>
    </source>
</evidence>
<feature type="domain" description="UspA" evidence="5">
    <location>
        <begin position="164"/>
        <end position="290"/>
    </location>
</feature>
<reference evidence="7" key="1">
    <citation type="submission" date="2017-02" db="EMBL/GenBank/DDBJ databases">
        <authorList>
            <person name="Varghese N."/>
            <person name="Submissions S."/>
        </authorList>
    </citation>
    <scope>NUCLEOTIDE SEQUENCE [LARGE SCALE GENOMIC DNA]</scope>
    <source>
        <strain evidence="7">DSM 3072</strain>
    </source>
</reference>
<protein>
    <submittedName>
        <fullName evidence="6">Nucleotide-binding universal stress protein, UspA family</fullName>
    </submittedName>
</protein>
<organism evidence="6 7">
    <name type="scientific">Succinivibrio dextrinosolvens DSM 3072</name>
    <dbReference type="NCBI Taxonomy" id="1123324"/>
    <lineage>
        <taxon>Bacteria</taxon>
        <taxon>Pseudomonadati</taxon>
        <taxon>Pseudomonadota</taxon>
        <taxon>Gammaproteobacteria</taxon>
        <taxon>Aeromonadales</taxon>
        <taxon>Succinivibrionaceae</taxon>
        <taxon>Succinivibrio</taxon>
    </lineage>
</organism>
<proteinExistence type="inferred from homology"/>
<dbReference type="PANTHER" id="PTHR47892:SF1">
    <property type="entry name" value="UNIVERSAL STRESS PROTEIN E"/>
    <property type="match status" value="1"/>
</dbReference>
<comment type="subcellular location">
    <subcellularLocation>
        <location evidence="1">Cytoplasm</location>
    </subcellularLocation>
</comment>
<evidence type="ECO:0000256" key="1">
    <source>
        <dbReference type="ARBA" id="ARBA00004496"/>
    </source>
</evidence>
<dbReference type="PANTHER" id="PTHR47892">
    <property type="entry name" value="UNIVERSAL STRESS PROTEIN E"/>
    <property type="match status" value="1"/>
</dbReference>
<dbReference type="Gene3D" id="3.40.50.12370">
    <property type="match status" value="1"/>
</dbReference>
<dbReference type="CDD" id="cd00293">
    <property type="entry name" value="USP-like"/>
    <property type="match status" value="1"/>
</dbReference>
<keyword evidence="3" id="KW-0963">Cytoplasm</keyword>
<keyword evidence="7" id="KW-1185">Reference proteome</keyword>
<evidence type="ECO:0000313" key="7">
    <source>
        <dbReference type="Proteomes" id="UP000242432"/>
    </source>
</evidence>
<dbReference type="SUPFAM" id="SSF52402">
    <property type="entry name" value="Adenine nucleotide alpha hydrolases-like"/>
    <property type="match status" value="2"/>
</dbReference>
<dbReference type="RefSeq" id="WP_078928999.1">
    <property type="nucleotide sequence ID" value="NZ_FUXX01000027.1"/>
</dbReference>
<evidence type="ECO:0000256" key="3">
    <source>
        <dbReference type="ARBA" id="ARBA00022490"/>
    </source>
</evidence>
<sequence>MSTSTPKKFAVLLKPRPSQPALDRAAQYARMNPDFDIVAVRIINEYAETDDKDQIKVKEEAEFERLRRSYSVDNISFKLIFNHDVAEGFIKECSEGGYDLAVISANKRNAIKDLFISNIDSTIMRKSEIPVLVVREAAGQSVLGGAVVLAIDFLEVAHSKKLDEILFESASSFAKSFDGELHVANCIVPRSAGTMRGNISESRIVGGGIASPQDVTNKLAVEFSKKHGVPMDHVHVLQGRVDEEIPRLCKKLSARMVCMGTTPRSSFFGSVNSSASELVLDQIHGDVFIVNAATLK</sequence>
<dbReference type="GO" id="GO:0005737">
    <property type="term" value="C:cytoplasm"/>
    <property type="evidence" value="ECO:0007669"/>
    <property type="project" value="UniProtKB-SubCell"/>
</dbReference>
<dbReference type="Proteomes" id="UP000242432">
    <property type="component" value="Unassembled WGS sequence"/>
</dbReference>
<comment type="similarity">
    <text evidence="2">Belongs to the universal stress protein A family.</text>
</comment>
<dbReference type="Pfam" id="PF00582">
    <property type="entry name" value="Usp"/>
    <property type="match status" value="2"/>
</dbReference>
<gene>
    <name evidence="6" type="ORF">SAMN02745213_01580</name>
</gene>
<dbReference type="STRING" id="83771.SAMN02910357_00319"/>
<evidence type="ECO:0000313" key="6">
    <source>
        <dbReference type="EMBL" id="SKA64858.1"/>
    </source>
</evidence>
<accession>A0A1T4VJ11</accession>
<dbReference type="InterPro" id="IPR006016">
    <property type="entry name" value="UspA"/>
</dbReference>
<dbReference type="EMBL" id="FUXX01000027">
    <property type="protein sequence ID" value="SKA64858.1"/>
    <property type="molecule type" value="Genomic_DNA"/>
</dbReference>